<accession>A0ACC1BK57</accession>
<proteinExistence type="predicted"/>
<reference evidence="2" key="1">
    <citation type="journal article" date="2023" name="G3 (Bethesda)">
        <title>Genome assembly and association tests identify interacting loci associated with vigor, precocity, and sex in interspecific pistachio rootstocks.</title>
        <authorList>
            <person name="Palmer W."/>
            <person name="Jacygrad E."/>
            <person name="Sagayaradj S."/>
            <person name="Cavanaugh K."/>
            <person name="Han R."/>
            <person name="Bertier L."/>
            <person name="Beede B."/>
            <person name="Kafkas S."/>
            <person name="Golino D."/>
            <person name="Preece J."/>
            <person name="Michelmore R."/>
        </authorList>
    </citation>
    <scope>NUCLEOTIDE SEQUENCE [LARGE SCALE GENOMIC DNA]</scope>
</reference>
<organism evidence="1 2">
    <name type="scientific">Pistacia atlantica</name>
    <dbReference type="NCBI Taxonomy" id="434234"/>
    <lineage>
        <taxon>Eukaryota</taxon>
        <taxon>Viridiplantae</taxon>
        <taxon>Streptophyta</taxon>
        <taxon>Embryophyta</taxon>
        <taxon>Tracheophyta</taxon>
        <taxon>Spermatophyta</taxon>
        <taxon>Magnoliopsida</taxon>
        <taxon>eudicotyledons</taxon>
        <taxon>Gunneridae</taxon>
        <taxon>Pentapetalae</taxon>
        <taxon>rosids</taxon>
        <taxon>malvids</taxon>
        <taxon>Sapindales</taxon>
        <taxon>Anacardiaceae</taxon>
        <taxon>Pistacia</taxon>
    </lineage>
</organism>
<protein>
    <submittedName>
        <fullName evidence="1">Uncharacterized protein</fullName>
    </submittedName>
</protein>
<evidence type="ECO:0000313" key="2">
    <source>
        <dbReference type="Proteomes" id="UP001164250"/>
    </source>
</evidence>
<dbReference type="EMBL" id="CM047900">
    <property type="protein sequence ID" value="KAJ0099389.1"/>
    <property type="molecule type" value="Genomic_DNA"/>
</dbReference>
<gene>
    <name evidence="1" type="ORF">Patl1_20985</name>
</gene>
<comment type="caution">
    <text evidence="1">The sequence shown here is derived from an EMBL/GenBank/DDBJ whole genome shotgun (WGS) entry which is preliminary data.</text>
</comment>
<evidence type="ECO:0000313" key="1">
    <source>
        <dbReference type="EMBL" id="KAJ0099389.1"/>
    </source>
</evidence>
<sequence length="113" mass="12461">MVLLTGKVFDKYPDMIVVDYTVPGTVNRTELHNAELYCKIGVPFIMGTTGGHRHRLYKTLENSQVVAFLAVMEIMAEQFPGAFSGYSLQVLESHQTTKVDTSGTAKPAISYST</sequence>
<keyword evidence="2" id="KW-1185">Reference proteome</keyword>
<dbReference type="Proteomes" id="UP001164250">
    <property type="component" value="Chromosome 4"/>
</dbReference>
<name>A0ACC1BK57_9ROSI</name>